<organism evidence="1 2">
    <name type="scientific">Litorimonas taeanensis</name>
    <dbReference type="NCBI Taxonomy" id="568099"/>
    <lineage>
        <taxon>Bacteria</taxon>
        <taxon>Pseudomonadati</taxon>
        <taxon>Pseudomonadota</taxon>
        <taxon>Alphaproteobacteria</taxon>
        <taxon>Maricaulales</taxon>
        <taxon>Robiginitomaculaceae</taxon>
    </lineage>
</organism>
<sequence length="36" mass="4127">MKSDGKMQALWSQINGRYIGKIWDGEPAVYSQQRIA</sequence>
<comment type="caution">
    <text evidence="1">The sequence shown here is derived from an EMBL/GenBank/DDBJ whole genome shotgun (WGS) entry which is preliminary data.</text>
</comment>
<dbReference type="EMBL" id="RBII01000002">
    <property type="protein sequence ID" value="RKQ68965.1"/>
    <property type="molecule type" value="Genomic_DNA"/>
</dbReference>
<dbReference type="Proteomes" id="UP000282211">
    <property type="component" value="Unassembled WGS sequence"/>
</dbReference>
<evidence type="ECO:0000313" key="1">
    <source>
        <dbReference type="EMBL" id="RKQ68965.1"/>
    </source>
</evidence>
<evidence type="ECO:0000313" key="2">
    <source>
        <dbReference type="Proteomes" id="UP000282211"/>
    </source>
</evidence>
<accession>A0A420WDD6</accession>
<proteinExistence type="predicted"/>
<gene>
    <name evidence="1" type="ORF">DES40_1741</name>
</gene>
<keyword evidence="2" id="KW-1185">Reference proteome</keyword>
<name>A0A420WDD6_9PROT</name>
<dbReference type="InParanoid" id="A0A420WDD6"/>
<protein>
    <submittedName>
        <fullName evidence="1">Uncharacterized protein</fullName>
    </submittedName>
</protein>
<dbReference type="AlphaFoldDB" id="A0A420WDD6"/>
<reference evidence="1 2" key="1">
    <citation type="submission" date="2018-10" db="EMBL/GenBank/DDBJ databases">
        <title>Genomic Encyclopedia of Type Strains, Phase IV (KMG-IV): sequencing the most valuable type-strain genomes for metagenomic binning, comparative biology and taxonomic classification.</title>
        <authorList>
            <person name="Goeker M."/>
        </authorList>
    </citation>
    <scope>NUCLEOTIDE SEQUENCE [LARGE SCALE GENOMIC DNA]</scope>
    <source>
        <strain evidence="1 2">DSM 22008</strain>
    </source>
</reference>